<dbReference type="InterPro" id="IPR001207">
    <property type="entry name" value="Transposase_mutator"/>
</dbReference>
<sequence length="406" mass="45406">MANPRMTLLDLLNKAEQGADPDFLRDGLKLLAQELMDAEVTQLVGAGLHERAETRLTYRNGYREREWDTRVGTIELGIPKLRAGSYFPSLLEPRRRHERALLSVVKEAYIHGVSTRAVDTLAEALGLKGISKDQVSRICKELDAQVQAFRTRPLDAECPYLMLDATFEKVRENGRVISMAVLIATGVKRTGEREVLGVDVGPAEDLEFWRAFLRQLVSRGLSGVRLVTSDSHLGLKQAVAEVLVGATWQRCRVHFMRNALATVPKVAQQMVAATLRTIFAQPDLATAHDAVERISRLFEKRYPKLVETLAEAETDILAYYSFPAEHRRQVWSTNSLERLNKEVSRRCDVVGIFPSRQSLLRLAGAVLEEQNDVRVQLPLDSGSGARHDVPALLGVAFHLRALPETD</sequence>
<comment type="caution">
    <text evidence="7">The sequence shown here is derived from an EMBL/GenBank/DDBJ whole genome shotgun (WGS) entry which is preliminary data.</text>
</comment>
<proteinExistence type="inferred from homology"/>
<gene>
    <name evidence="7" type="ORF">JF922_18420</name>
</gene>
<dbReference type="PANTHER" id="PTHR33217:SF7">
    <property type="entry name" value="TRANSPOSASE FOR INSERTION SEQUENCE ELEMENT IS1081"/>
    <property type="match status" value="1"/>
</dbReference>
<dbReference type="AlphaFoldDB" id="A0A934KCS1"/>
<dbReference type="Pfam" id="PF00872">
    <property type="entry name" value="Transposase_mut"/>
    <property type="match status" value="1"/>
</dbReference>
<evidence type="ECO:0000256" key="5">
    <source>
        <dbReference type="ARBA" id="ARBA00023172"/>
    </source>
</evidence>
<accession>A0A934KCS1</accession>
<evidence type="ECO:0000256" key="3">
    <source>
        <dbReference type="ARBA" id="ARBA00022578"/>
    </source>
</evidence>
<evidence type="ECO:0000313" key="8">
    <source>
        <dbReference type="Proteomes" id="UP000612893"/>
    </source>
</evidence>
<organism evidence="7 8">
    <name type="scientific">Candidatus Nephthysia bennettiae</name>
    <dbReference type="NCBI Taxonomy" id="3127016"/>
    <lineage>
        <taxon>Bacteria</taxon>
        <taxon>Bacillati</taxon>
        <taxon>Candidatus Dormiibacterota</taxon>
        <taxon>Candidatus Dormibacteria</taxon>
        <taxon>Candidatus Dormibacterales</taxon>
        <taxon>Candidatus Dormibacteraceae</taxon>
        <taxon>Candidatus Nephthysia</taxon>
    </lineage>
</organism>
<comment type="similarity">
    <text evidence="2 6">Belongs to the transposase mutator family.</text>
</comment>
<evidence type="ECO:0000256" key="1">
    <source>
        <dbReference type="ARBA" id="ARBA00002190"/>
    </source>
</evidence>
<dbReference type="EMBL" id="JAEKNR010000182">
    <property type="protein sequence ID" value="MBJ7600038.1"/>
    <property type="molecule type" value="Genomic_DNA"/>
</dbReference>
<dbReference type="NCBIfam" id="NF033543">
    <property type="entry name" value="transpos_IS256"/>
    <property type="match status" value="1"/>
</dbReference>
<dbReference type="RefSeq" id="WP_338203718.1">
    <property type="nucleotide sequence ID" value="NZ_JAEKNR010000182.1"/>
</dbReference>
<evidence type="ECO:0000313" key="7">
    <source>
        <dbReference type="EMBL" id="MBJ7600038.1"/>
    </source>
</evidence>
<keyword evidence="4 6" id="KW-0238">DNA-binding</keyword>
<dbReference type="PANTHER" id="PTHR33217">
    <property type="entry name" value="TRANSPOSASE FOR INSERTION SEQUENCE ELEMENT IS1081"/>
    <property type="match status" value="1"/>
</dbReference>
<dbReference type="GO" id="GO:0006313">
    <property type="term" value="P:DNA transposition"/>
    <property type="evidence" value="ECO:0007669"/>
    <property type="project" value="UniProtKB-UniRule"/>
</dbReference>
<reference evidence="7" key="1">
    <citation type="submission" date="2020-10" db="EMBL/GenBank/DDBJ databases">
        <title>Ca. Dormibacterota MAGs.</title>
        <authorList>
            <person name="Montgomery K."/>
        </authorList>
    </citation>
    <scope>NUCLEOTIDE SEQUENCE [LARGE SCALE GENOMIC DNA]</scope>
    <source>
        <strain evidence="7">SC8812_S17_10</strain>
    </source>
</reference>
<evidence type="ECO:0000256" key="4">
    <source>
        <dbReference type="ARBA" id="ARBA00023125"/>
    </source>
</evidence>
<keyword evidence="3 6" id="KW-0815">Transposition</keyword>
<keyword evidence="8" id="KW-1185">Reference proteome</keyword>
<dbReference type="GO" id="GO:0004803">
    <property type="term" value="F:transposase activity"/>
    <property type="evidence" value="ECO:0007669"/>
    <property type="project" value="UniProtKB-UniRule"/>
</dbReference>
<evidence type="ECO:0000256" key="2">
    <source>
        <dbReference type="ARBA" id="ARBA00010961"/>
    </source>
</evidence>
<keyword evidence="6" id="KW-0814">Transposable element</keyword>
<keyword evidence="5 6" id="KW-0233">DNA recombination</keyword>
<dbReference type="Proteomes" id="UP000612893">
    <property type="component" value="Unassembled WGS sequence"/>
</dbReference>
<name>A0A934KCS1_9BACT</name>
<comment type="function">
    <text evidence="1 6">Required for the transposition of the insertion element.</text>
</comment>
<feature type="non-terminal residue" evidence="7">
    <location>
        <position position="406"/>
    </location>
</feature>
<evidence type="ECO:0000256" key="6">
    <source>
        <dbReference type="RuleBase" id="RU365089"/>
    </source>
</evidence>
<dbReference type="GO" id="GO:0003677">
    <property type="term" value="F:DNA binding"/>
    <property type="evidence" value="ECO:0007669"/>
    <property type="project" value="UniProtKB-UniRule"/>
</dbReference>
<protein>
    <recommendedName>
        <fullName evidence="6">Mutator family transposase</fullName>
    </recommendedName>
</protein>